<dbReference type="EnsemblPlants" id="AVESA.00010b.r2.4DG0791030.1">
    <property type="protein sequence ID" value="AVESA.00010b.r2.4DG0791030.1.CDS"/>
    <property type="gene ID" value="AVESA.00010b.r2.4DG0791030"/>
</dbReference>
<organism evidence="1 2">
    <name type="scientific">Avena sativa</name>
    <name type="common">Oat</name>
    <dbReference type="NCBI Taxonomy" id="4498"/>
    <lineage>
        <taxon>Eukaryota</taxon>
        <taxon>Viridiplantae</taxon>
        <taxon>Streptophyta</taxon>
        <taxon>Embryophyta</taxon>
        <taxon>Tracheophyta</taxon>
        <taxon>Spermatophyta</taxon>
        <taxon>Magnoliopsida</taxon>
        <taxon>Liliopsida</taxon>
        <taxon>Poales</taxon>
        <taxon>Poaceae</taxon>
        <taxon>BOP clade</taxon>
        <taxon>Pooideae</taxon>
        <taxon>Poodae</taxon>
        <taxon>Poeae</taxon>
        <taxon>Poeae Chloroplast Group 1 (Aveneae type)</taxon>
        <taxon>Aveninae</taxon>
        <taxon>Avena</taxon>
    </lineage>
</organism>
<keyword evidence="2" id="KW-1185">Reference proteome</keyword>
<dbReference type="Proteomes" id="UP001732700">
    <property type="component" value="Chromosome 4D"/>
</dbReference>
<name>A0ACD5XGR5_AVESA</name>
<protein>
    <submittedName>
        <fullName evidence="1">Uncharacterized protein</fullName>
    </submittedName>
</protein>
<reference evidence="1" key="2">
    <citation type="submission" date="2025-09" db="UniProtKB">
        <authorList>
            <consortium name="EnsemblPlants"/>
        </authorList>
    </citation>
    <scope>IDENTIFICATION</scope>
</reference>
<reference evidence="1" key="1">
    <citation type="submission" date="2021-05" db="EMBL/GenBank/DDBJ databases">
        <authorList>
            <person name="Scholz U."/>
            <person name="Mascher M."/>
            <person name="Fiebig A."/>
        </authorList>
    </citation>
    <scope>NUCLEOTIDE SEQUENCE [LARGE SCALE GENOMIC DNA]</scope>
</reference>
<sequence length="651" mass="71820">MMDNMLPESAGSDMVKLETMATESRTGTDFPLQASAADADMVKLETMAISKQIHEISTDFAVLVRVTASVECTQRHSLDLVAVLDTSGSMGNDGKLERMQEAMVFVIDNLSDDDRLSMVPFRGTRNDHARCPPTVMSAENREKLKTKVKELQSADKAGDDPGAANEAAKVLSQRAPDEKSSHIGCIIYLSDGEYIVDDVISKYPIYTFGLGADHSPKTLQEISDKSKGVYSYVNNNLEKMKEAFAQWIGGLTSVIAINLNIKVRTHEGVGISSIESGSYESSFNSYENCFKDQVGTIQINELYAGETKNFIVYLTVPAEGKEHLVTVNGSYKNGKNDTIQLGESKVFVERPNERTTSNEVVHSEVAGELARLQLVKDISDMAENGEFDKNKVQMLWDKIKKSINGRNAPEKTMSDLGNAVSVMLGEVEGKGFFMSSWLTSQKWQRSTTKGFPSESGDFQTAAMKNMLRIANKQKGYHLELKDKLKTTSNGNNITNSSLVDVSNHPGWSKMEKALNVTMLNIMQDTGTTSLFNGASVEEMRHAANRYLYLAIVHTSVLGSRCNDTANICQVEEKVKSLEAEKKHLLAALQRANTTIVELVKQVEDKNTFADNLLADIANAKAHLKTCGQRVIMLEAKVREMEGIVIDEPMIN</sequence>
<proteinExistence type="predicted"/>
<accession>A0ACD5XGR5</accession>
<evidence type="ECO:0000313" key="1">
    <source>
        <dbReference type="EnsemblPlants" id="AVESA.00010b.r2.4DG0791030.1.CDS"/>
    </source>
</evidence>
<evidence type="ECO:0000313" key="2">
    <source>
        <dbReference type="Proteomes" id="UP001732700"/>
    </source>
</evidence>